<dbReference type="AlphaFoldDB" id="A0A4R6SIS9"/>
<evidence type="ECO:0000313" key="8">
    <source>
        <dbReference type="EMBL" id="TDQ00898.1"/>
    </source>
</evidence>
<sequence length="335" mass="36238">MGRGREHDQSAFTVVLALAANAGVGLLKLGAGLLTGSGALLSEAAHSVGDVSTQLMLLTAVRRSAKPADRRHPFGYGKERYFWALLAACGVLVSGAIFSVYEGIRTITEGSEESSLLWVNYLVLGLALVMEGTSLVQAVRQVRRDAAEHDESVPRRLAGTDDPAPRAVFAEDLTAVIGIGLAAAGVALHQLTGSAVWDGVASLAIGGLLTVVAFLLAQSTKTLLIGRQADSRTLRSIELWLEEQPEIDDVVDLMTMLTGTDQVLVCARVDVVDDYRAGQLEEAFARIDVELRKEFADVHEVFIQPVPRTNRELRERVLHRYGREMADQPEDLTAR</sequence>
<evidence type="ECO:0000256" key="5">
    <source>
        <dbReference type="ARBA" id="ARBA00023136"/>
    </source>
</evidence>
<evidence type="ECO:0000256" key="6">
    <source>
        <dbReference type="SAM" id="Phobius"/>
    </source>
</evidence>
<keyword evidence="3 6" id="KW-0812">Transmembrane</keyword>
<dbReference type="RefSeq" id="WP_133849550.1">
    <property type="nucleotide sequence ID" value="NZ_SNXZ01000002.1"/>
</dbReference>
<dbReference type="OrthoDB" id="9806522at2"/>
<evidence type="ECO:0000256" key="2">
    <source>
        <dbReference type="ARBA" id="ARBA00022448"/>
    </source>
</evidence>
<proteinExistence type="predicted"/>
<evidence type="ECO:0000256" key="3">
    <source>
        <dbReference type="ARBA" id="ARBA00022692"/>
    </source>
</evidence>
<feature type="transmembrane region" description="Helical" evidence="6">
    <location>
        <begin position="12"/>
        <end position="34"/>
    </location>
</feature>
<dbReference type="PANTHER" id="PTHR13414">
    <property type="entry name" value="HUEL-CATION TRANSPORTER"/>
    <property type="match status" value="1"/>
</dbReference>
<name>A0A4R6SIS9_LABRH</name>
<comment type="caution">
    <text evidence="8">The sequence shown here is derived from an EMBL/GenBank/DDBJ whole genome shotgun (WGS) entry which is preliminary data.</text>
</comment>
<dbReference type="GO" id="GO:0006829">
    <property type="term" value="P:zinc ion transport"/>
    <property type="evidence" value="ECO:0007669"/>
    <property type="project" value="InterPro"/>
</dbReference>
<dbReference type="PANTHER" id="PTHR13414:SF9">
    <property type="entry name" value="PROTON-COUPLED ZINC ANTIPORTER SLC30A9, MITOCHONDRIAL"/>
    <property type="match status" value="1"/>
</dbReference>
<comment type="subcellular location">
    <subcellularLocation>
        <location evidence="1">Membrane</location>
        <topology evidence="1">Multi-pass membrane protein</topology>
    </subcellularLocation>
</comment>
<reference evidence="8 9" key="1">
    <citation type="submission" date="2019-03" db="EMBL/GenBank/DDBJ databases">
        <title>Genomic Encyclopedia of Type Strains, Phase IV (KMG-IV): sequencing the most valuable type-strain genomes for metagenomic binning, comparative biology and taxonomic classification.</title>
        <authorList>
            <person name="Goeker M."/>
        </authorList>
    </citation>
    <scope>NUCLEOTIDE SEQUENCE [LARGE SCALE GENOMIC DNA]</scope>
    <source>
        <strain evidence="8 9">DSM 45361</strain>
    </source>
</reference>
<dbReference type="Gene3D" id="1.20.1510.10">
    <property type="entry name" value="Cation efflux protein transmembrane domain"/>
    <property type="match status" value="1"/>
</dbReference>
<dbReference type="InterPro" id="IPR027469">
    <property type="entry name" value="Cation_efflux_TMD_sf"/>
</dbReference>
<evidence type="ECO:0000259" key="7">
    <source>
        <dbReference type="Pfam" id="PF01545"/>
    </source>
</evidence>
<keyword evidence="4 6" id="KW-1133">Transmembrane helix</keyword>
<feature type="transmembrane region" description="Helical" evidence="6">
    <location>
        <begin position="197"/>
        <end position="217"/>
    </location>
</feature>
<feature type="transmembrane region" description="Helical" evidence="6">
    <location>
        <begin position="81"/>
        <end position="101"/>
    </location>
</feature>
<dbReference type="SUPFAM" id="SSF161111">
    <property type="entry name" value="Cation efflux protein transmembrane domain-like"/>
    <property type="match status" value="1"/>
</dbReference>
<dbReference type="InterPro" id="IPR036837">
    <property type="entry name" value="Cation_efflux_CTD_sf"/>
</dbReference>
<dbReference type="EMBL" id="SNXZ01000002">
    <property type="protein sequence ID" value="TDQ00898.1"/>
    <property type="molecule type" value="Genomic_DNA"/>
</dbReference>
<evidence type="ECO:0000256" key="4">
    <source>
        <dbReference type="ARBA" id="ARBA00022989"/>
    </source>
</evidence>
<keyword evidence="2" id="KW-0813">Transport</keyword>
<organism evidence="8 9">
    <name type="scientific">Labedaea rhizosphaerae</name>
    <dbReference type="NCBI Taxonomy" id="598644"/>
    <lineage>
        <taxon>Bacteria</taxon>
        <taxon>Bacillati</taxon>
        <taxon>Actinomycetota</taxon>
        <taxon>Actinomycetes</taxon>
        <taxon>Pseudonocardiales</taxon>
        <taxon>Pseudonocardiaceae</taxon>
        <taxon>Labedaea</taxon>
    </lineage>
</organism>
<dbReference type="NCBIfam" id="TIGR01297">
    <property type="entry name" value="CDF"/>
    <property type="match status" value="1"/>
</dbReference>
<keyword evidence="9" id="KW-1185">Reference proteome</keyword>
<dbReference type="InterPro" id="IPR002524">
    <property type="entry name" value="Cation_efflux"/>
</dbReference>
<evidence type="ECO:0000313" key="9">
    <source>
        <dbReference type="Proteomes" id="UP000295444"/>
    </source>
</evidence>
<dbReference type="GO" id="GO:0008324">
    <property type="term" value="F:monoatomic cation transmembrane transporter activity"/>
    <property type="evidence" value="ECO:0007669"/>
    <property type="project" value="InterPro"/>
</dbReference>
<feature type="transmembrane region" description="Helical" evidence="6">
    <location>
        <begin position="121"/>
        <end position="139"/>
    </location>
</feature>
<protein>
    <submittedName>
        <fullName evidence="8">Cation diffusion facilitator family transporter</fullName>
    </submittedName>
</protein>
<accession>A0A4R6SIS9</accession>
<dbReference type="SUPFAM" id="SSF160240">
    <property type="entry name" value="Cation efflux protein cytoplasmic domain-like"/>
    <property type="match status" value="1"/>
</dbReference>
<feature type="domain" description="Cation efflux protein transmembrane" evidence="7">
    <location>
        <begin position="14"/>
        <end position="224"/>
    </location>
</feature>
<dbReference type="Proteomes" id="UP000295444">
    <property type="component" value="Unassembled WGS sequence"/>
</dbReference>
<dbReference type="Pfam" id="PF01545">
    <property type="entry name" value="Cation_efflux"/>
    <property type="match status" value="1"/>
</dbReference>
<gene>
    <name evidence="8" type="ORF">EV186_102764</name>
</gene>
<dbReference type="InterPro" id="IPR058533">
    <property type="entry name" value="Cation_efflux_TM"/>
</dbReference>
<dbReference type="GO" id="GO:0016020">
    <property type="term" value="C:membrane"/>
    <property type="evidence" value="ECO:0007669"/>
    <property type="project" value="UniProtKB-SubCell"/>
</dbReference>
<keyword evidence="5 6" id="KW-0472">Membrane</keyword>
<evidence type="ECO:0000256" key="1">
    <source>
        <dbReference type="ARBA" id="ARBA00004141"/>
    </source>
</evidence>
<dbReference type="InterPro" id="IPR040177">
    <property type="entry name" value="SLC30A9"/>
</dbReference>